<dbReference type="EMBL" id="JAALFG010000002">
    <property type="protein sequence ID" value="NGP17915.1"/>
    <property type="molecule type" value="Genomic_DNA"/>
</dbReference>
<dbReference type="Proteomes" id="UP000474802">
    <property type="component" value="Unassembled WGS sequence"/>
</dbReference>
<feature type="transmembrane region" description="Helical" evidence="7">
    <location>
        <begin position="304"/>
        <end position="323"/>
    </location>
</feature>
<evidence type="ECO:0000256" key="3">
    <source>
        <dbReference type="ARBA" id="ARBA00022475"/>
    </source>
</evidence>
<keyword evidence="9" id="KW-0012">Acyltransferase</keyword>
<gene>
    <name evidence="9" type="ORF">G5575_09835</name>
</gene>
<feature type="transmembrane region" description="Helical" evidence="7">
    <location>
        <begin position="80"/>
        <end position="97"/>
    </location>
</feature>
<evidence type="ECO:0000313" key="10">
    <source>
        <dbReference type="Proteomes" id="UP000474802"/>
    </source>
</evidence>
<keyword evidence="4 7" id="KW-0812">Transmembrane</keyword>
<dbReference type="GO" id="GO:0009246">
    <property type="term" value="P:enterobacterial common antigen biosynthetic process"/>
    <property type="evidence" value="ECO:0007669"/>
    <property type="project" value="TreeGrafter"/>
</dbReference>
<dbReference type="GO" id="GO:0016413">
    <property type="term" value="F:O-acetyltransferase activity"/>
    <property type="evidence" value="ECO:0007669"/>
    <property type="project" value="TreeGrafter"/>
</dbReference>
<dbReference type="PANTHER" id="PTHR40074:SF4">
    <property type="entry name" value="INNER MEMBRANE PROTEIN YCFT"/>
    <property type="match status" value="1"/>
</dbReference>
<feature type="transmembrane region" description="Helical" evidence="7">
    <location>
        <begin position="117"/>
        <end position="136"/>
    </location>
</feature>
<dbReference type="InterPro" id="IPR002656">
    <property type="entry name" value="Acyl_transf_3_dom"/>
</dbReference>
<feature type="transmembrane region" description="Helical" evidence="7">
    <location>
        <begin position="43"/>
        <end position="68"/>
    </location>
</feature>
<sequence length="356" mass="39132">MQNTGQRLDWVDMAKGLSIFLVVIMYCAASVGEDTGQIGFLHWTIAFAMPFRMPEFFLLSGLFLGAVISRPWAAYADRRVVHYLYFYVLWAVIHIVFKEALLARDPAGAGASLLSAIVEPYGVLWFIYMLAVFGLVGKLLHDLRASHWTVLAIAALLQMADIHTGSYLVDQFAEYFVYFYAGLVFAPQLFRLADWSSNHVKAALALLATWAVVNATMVFSPGFRMDPVHIQMGWGALPGLHLALGLAGAAAICVAAALLSKLPSMAWLRWLGSKSLVIYVAFVLPMGVARTILLRVGIDEPNLLSLLTMIVAVGTPLILWWLVQRTGIGRFLFERPAWAHLPGTQRAAPGVAVPAE</sequence>
<keyword evidence="9" id="KW-0808">Transferase</keyword>
<dbReference type="RefSeq" id="WP_164534161.1">
    <property type="nucleotide sequence ID" value="NZ_JAALFG010000002.1"/>
</dbReference>
<organism evidence="9 10">
    <name type="scientific">Devosia aurantiaca</name>
    <dbReference type="NCBI Taxonomy" id="2714858"/>
    <lineage>
        <taxon>Bacteria</taxon>
        <taxon>Pseudomonadati</taxon>
        <taxon>Pseudomonadota</taxon>
        <taxon>Alphaproteobacteria</taxon>
        <taxon>Hyphomicrobiales</taxon>
        <taxon>Devosiaceae</taxon>
        <taxon>Devosia</taxon>
    </lineage>
</organism>
<evidence type="ECO:0000256" key="6">
    <source>
        <dbReference type="ARBA" id="ARBA00023136"/>
    </source>
</evidence>
<feature type="transmembrane region" description="Helical" evidence="7">
    <location>
        <begin position="12"/>
        <end position="31"/>
    </location>
</feature>
<keyword evidence="10" id="KW-1185">Reference proteome</keyword>
<dbReference type="AlphaFoldDB" id="A0A6M1SRU6"/>
<evidence type="ECO:0000256" key="5">
    <source>
        <dbReference type="ARBA" id="ARBA00022989"/>
    </source>
</evidence>
<dbReference type="PANTHER" id="PTHR40074">
    <property type="entry name" value="O-ACETYLTRANSFERASE WECH"/>
    <property type="match status" value="1"/>
</dbReference>
<feature type="domain" description="Acyltransferase 3" evidence="8">
    <location>
        <begin position="9"/>
        <end position="321"/>
    </location>
</feature>
<evidence type="ECO:0000256" key="7">
    <source>
        <dbReference type="SAM" id="Phobius"/>
    </source>
</evidence>
<accession>A0A6M1SRU6</accession>
<feature type="transmembrane region" description="Helical" evidence="7">
    <location>
        <begin position="276"/>
        <end position="298"/>
    </location>
</feature>
<dbReference type="GO" id="GO:0005886">
    <property type="term" value="C:plasma membrane"/>
    <property type="evidence" value="ECO:0007669"/>
    <property type="project" value="UniProtKB-SubCell"/>
</dbReference>
<comment type="caution">
    <text evidence="9">The sequence shown here is derived from an EMBL/GenBank/DDBJ whole genome shotgun (WGS) entry which is preliminary data.</text>
</comment>
<protein>
    <submittedName>
        <fullName evidence="9">Acyltransferase family protein</fullName>
    </submittedName>
</protein>
<name>A0A6M1SRU6_9HYPH</name>
<comment type="subcellular location">
    <subcellularLocation>
        <location evidence="1">Cell membrane</location>
        <topology evidence="1">Multi-pass membrane protein</topology>
    </subcellularLocation>
</comment>
<reference evidence="9 10" key="1">
    <citation type="submission" date="2020-02" db="EMBL/GenBank/DDBJ databases">
        <authorList>
            <person name="Khan S.A."/>
            <person name="Jeon C.O."/>
            <person name="Chun B.H."/>
        </authorList>
    </citation>
    <scope>NUCLEOTIDE SEQUENCE [LARGE SCALE GENOMIC DNA]</scope>
    <source>
        <strain evidence="9 10">H239</strain>
    </source>
</reference>
<evidence type="ECO:0000256" key="4">
    <source>
        <dbReference type="ARBA" id="ARBA00022692"/>
    </source>
</evidence>
<dbReference type="Pfam" id="PF01757">
    <property type="entry name" value="Acyl_transf_3"/>
    <property type="match status" value="1"/>
</dbReference>
<feature type="transmembrane region" description="Helical" evidence="7">
    <location>
        <begin position="200"/>
        <end position="220"/>
    </location>
</feature>
<keyword evidence="3" id="KW-1003">Cell membrane</keyword>
<evidence type="ECO:0000256" key="2">
    <source>
        <dbReference type="ARBA" id="ARBA00007400"/>
    </source>
</evidence>
<proteinExistence type="inferred from homology"/>
<feature type="transmembrane region" description="Helical" evidence="7">
    <location>
        <begin position="148"/>
        <end position="169"/>
    </location>
</feature>
<evidence type="ECO:0000313" key="9">
    <source>
        <dbReference type="EMBL" id="NGP17915.1"/>
    </source>
</evidence>
<keyword evidence="6 7" id="KW-0472">Membrane</keyword>
<keyword evidence="5 7" id="KW-1133">Transmembrane helix</keyword>
<evidence type="ECO:0000256" key="1">
    <source>
        <dbReference type="ARBA" id="ARBA00004651"/>
    </source>
</evidence>
<evidence type="ECO:0000259" key="8">
    <source>
        <dbReference type="Pfam" id="PF01757"/>
    </source>
</evidence>
<feature type="transmembrane region" description="Helical" evidence="7">
    <location>
        <begin position="175"/>
        <end position="193"/>
    </location>
</feature>
<feature type="transmembrane region" description="Helical" evidence="7">
    <location>
        <begin position="240"/>
        <end position="264"/>
    </location>
</feature>
<comment type="similarity">
    <text evidence="2">Belongs to the acyltransferase 3 family.</text>
</comment>
<reference evidence="9 10" key="2">
    <citation type="submission" date="2020-03" db="EMBL/GenBank/DDBJ databases">
        <title>Devosia chinhatensis sp. nov., isolated from a hexachlorocyclohexane (HCH) dump site in India.</title>
        <authorList>
            <person name="Kumar M."/>
            <person name="Lal R."/>
        </authorList>
    </citation>
    <scope>NUCLEOTIDE SEQUENCE [LARGE SCALE GENOMIC DNA]</scope>
    <source>
        <strain evidence="9 10">H239</strain>
    </source>
</reference>